<protein>
    <submittedName>
        <fullName evidence="1">Uncharacterized protein</fullName>
    </submittedName>
</protein>
<name>A0A6H0XUN6_9PEZI</name>
<dbReference type="EMBL" id="CP051141">
    <property type="protein sequence ID" value="QIW98395.1"/>
    <property type="molecule type" value="Genomic_DNA"/>
</dbReference>
<proteinExistence type="predicted"/>
<dbReference type="Proteomes" id="UP000503462">
    <property type="component" value="Chromosome 3"/>
</dbReference>
<evidence type="ECO:0000313" key="1">
    <source>
        <dbReference type="EMBL" id="QIW98395.1"/>
    </source>
</evidence>
<reference evidence="1 2" key="1">
    <citation type="journal article" date="2016" name="Sci. Rep.">
        <title>Peltaster fructicola genome reveals evolution from an invasive phytopathogen to an ectophytic parasite.</title>
        <authorList>
            <person name="Xu C."/>
            <person name="Chen H."/>
            <person name="Gleason M.L."/>
            <person name="Xu J.R."/>
            <person name="Liu H."/>
            <person name="Zhang R."/>
            <person name="Sun G."/>
        </authorList>
    </citation>
    <scope>NUCLEOTIDE SEQUENCE [LARGE SCALE GENOMIC DNA]</scope>
    <source>
        <strain evidence="1 2">LNHT1506</strain>
    </source>
</reference>
<sequence>MGRGNSKRNRVLGANDDAAVEIPITLSTSPAQLMYASDTPFRIVLTAHNPGDRAITFWTLLTPFMSLEWGAFENIDCITTQEEKSIKIYPINWPHWMWNPEDLDREFMTTIPAAGQGCKWWTYGTLDDLKAIRLRSWRTLPEFDDLPDGEEDLEAKEWRETYGTGPWTFGEWPGDLCFVGQNVAEFEVVGGVEGSMSALSLETQP</sequence>
<evidence type="ECO:0000313" key="2">
    <source>
        <dbReference type="Proteomes" id="UP000503462"/>
    </source>
</evidence>
<dbReference type="AlphaFoldDB" id="A0A6H0XUN6"/>
<gene>
    <name evidence="1" type="ORF">AMS68_003913</name>
</gene>
<accession>A0A6H0XUN6</accession>
<dbReference type="OrthoDB" id="3797892at2759"/>
<organism evidence="1 2">
    <name type="scientific">Peltaster fructicola</name>
    <dbReference type="NCBI Taxonomy" id="286661"/>
    <lineage>
        <taxon>Eukaryota</taxon>
        <taxon>Fungi</taxon>
        <taxon>Dikarya</taxon>
        <taxon>Ascomycota</taxon>
        <taxon>Pezizomycotina</taxon>
        <taxon>Dothideomycetes</taxon>
        <taxon>Dothideomycetes incertae sedis</taxon>
        <taxon>Peltaster</taxon>
    </lineage>
</organism>
<keyword evidence="2" id="KW-1185">Reference proteome</keyword>